<keyword evidence="5" id="KW-1185">Reference proteome</keyword>
<name>A0A091CWI8_FUKDA</name>
<feature type="region of interest" description="Disordered" evidence="2">
    <location>
        <begin position="969"/>
        <end position="992"/>
    </location>
</feature>
<feature type="domain" description="Nuclear Testis protein N-terminal" evidence="3">
    <location>
        <begin position="761"/>
        <end position="1298"/>
    </location>
</feature>
<feature type="domain" description="Nuclear Testis protein N-terminal" evidence="3">
    <location>
        <begin position="85"/>
        <end position="252"/>
    </location>
</feature>
<evidence type="ECO:0000256" key="1">
    <source>
        <dbReference type="ARBA" id="ARBA00010586"/>
    </source>
</evidence>
<reference evidence="4 5" key="1">
    <citation type="submission" date="2013-11" db="EMBL/GenBank/DDBJ databases">
        <title>The Damaraland mole rat (Fukomys damarensis) genome and evolution of African mole rats.</title>
        <authorList>
            <person name="Gladyshev V.N."/>
            <person name="Fang X."/>
        </authorList>
    </citation>
    <scope>NUCLEOTIDE SEQUENCE [LARGE SCALE GENOMIC DNA]</scope>
    <source>
        <tissue evidence="4">Liver</tissue>
    </source>
</reference>
<accession>A0A091CWI8</accession>
<feature type="region of interest" description="Disordered" evidence="2">
    <location>
        <begin position="1107"/>
        <end position="1173"/>
    </location>
</feature>
<sequence>MESSLVLGPRDNSNIHANSDSALGCPCGTVGTWWFLELALAGFALIIRDHAQGSVCYPLSMHCVDPDKILVIKIEQSSSLLQPDMTQKDGVILSPSSVLCPLPPAPVPVQQLHWEPFPPSGNAPHPQGKPLVVSHFPMTPLVAGHSGYGQTGPGPFNIPARTQGGRRRAGSLLTQSQVLSWAPFMSGSQGVRHGGVHHPALLPLSAAPMTTILPAPTGVSIQDHDGMWAKGLHPPAVPLVAQTVSGVNTGPLLSAPTGVSIQAHDGMWAKGLHPPAVPLVAQTVSGVNTGPLLPAPNGVSIHAHDGMWAKGLHPPAIPPVAPTVSGVNTGPLLPAPTGVSIQAHDGMWAKDLHPPAVPPVAQTVSGVNTGPLLSAPTGVSIQAHDGMWAKGLHPPAVPPVAQTVSGVNTGPLLPAPNGVSIHAHDGMWAKGLHPPAIPPVAPTVSGVNTGPLLPAPTGVSIQAHDGMWAKDLHPPAVPPVAQTVSGVNTGPLLSAPTGVSIQAHDGMWAKGLHPPAVPPVAQTVSGVNTGPLLPAPNGVSIQAHDGMWAKGLHPPAVPPVAQTVSGVNTGPLLPAPTGVSIQAHDGMWAKGLHPPAVPPVAQTVSGVNTGPLLPAPTGVSIQAHDGMWAKGLHPPAVPPVAQTVSGVNTGPLLPAPTGVSIQAHDGMWAKDLHPPAVPPVAPTLSGVNTGPLLPAPTGVSIQAHDGMWAKDLHPPAVPPVAPTVSGVNTGPLLLAPTGVSIQSHDGMWTKGLHPPAVPPVAQTLSGVNTGPLLPDPTGVSIQAHDGMWAKGLHPPAVPPVAPTVSGVNTGPPPHCSIAGVLGTSQTSGSAGHTSKSPSVYENFRCWQHLKTLLQRYLPHTPDMEVVSCFLMPVLRSLSRRKPTMSVEQGLRIGVREWDHNSNYERMIFYELAEKFKEFEVAEELLHPKFQLTGGLPGCPTPAPPRPEPPRPPMPAVVQQPVCVPRQTESKAQAACPPTPKCQQPPETKAPDEIPPEAVREYIDIMDWLEEHHLLSMPVSKENQEEEQQQEEEEIVPDLDISSYCDELCSQDDFLTKVEAIINPQFLDAVESPDADLDIILATRQVLEEEHELTVDQLVEKRLLGSKEKGGVCRPQSRGAPQSAAHQGAERDDPDRKRRRNKETCSPPKASQVLKRRRATNEERPGPEVPAVLRRRHSRALLGASGPSALPQDLASRGALALRVASPTGGPASCPDEDDEDFSSLSFLLASPRQLLPQIPGPDVGLLCPGDPAPQASLPQRGGLISDLPSSARPKFTSSFSCVVASQEDRSGPQCGVREQLLMHV</sequence>
<dbReference type="InterPro" id="IPR024309">
    <property type="entry name" value="NUT_N"/>
</dbReference>
<dbReference type="Proteomes" id="UP000028990">
    <property type="component" value="Unassembled WGS sequence"/>
</dbReference>
<protein>
    <submittedName>
        <fullName evidence="4">Protein FAM22</fullName>
    </submittedName>
</protein>
<dbReference type="InterPro" id="IPR024310">
    <property type="entry name" value="NUT"/>
</dbReference>
<dbReference type="PANTHER" id="PTHR22879:SF14">
    <property type="entry name" value="NUT FAMILY MEMBER 2A-RELATED"/>
    <property type="match status" value="1"/>
</dbReference>
<dbReference type="eggNOG" id="ENOG502QPQC">
    <property type="taxonomic scope" value="Eukaryota"/>
</dbReference>
<gene>
    <name evidence="4" type="ORF">H920_16459</name>
</gene>
<evidence type="ECO:0000256" key="2">
    <source>
        <dbReference type="SAM" id="MobiDB-lite"/>
    </source>
</evidence>
<evidence type="ECO:0000259" key="3">
    <source>
        <dbReference type="Pfam" id="PF12881"/>
    </source>
</evidence>
<proteinExistence type="inferred from homology"/>
<evidence type="ECO:0000313" key="4">
    <source>
        <dbReference type="EMBL" id="KFO22165.1"/>
    </source>
</evidence>
<dbReference type="EMBL" id="KN124115">
    <property type="protein sequence ID" value="KFO22165.1"/>
    <property type="molecule type" value="Genomic_DNA"/>
</dbReference>
<comment type="similarity">
    <text evidence="1">Belongs to the NUT family.</text>
</comment>
<dbReference type="Pfam" id="PF12881">
    <property type="entry name" value="NUT"/>
    <property type="match status" value="2"/>
</dbReference>
<evidence type="ECO:0000313" key="5">
    <source>
        <dbReference type="Proteomes" id="UP000028990"/>
    </source>
</evidence>
<dbReference type="PANTHER" id="PTHR22879">
    <property type="entry name" value="NUT FAMILY MEMBER 1"/>
    <property type="match status" value="1"/>
</dbReference>
<organism evidence="4 5">
    <name type="scientific">Fukomys damarensis</name>
    <name type="common">Damaraland mole rat</name>
    <name type="synonym">Cryptomys damarensis</name>
    <dbReference type="NCBI Taxonomy" id="885580"/>
    <lineage>
        <taxon>Eukaryota</taxon>
        <taxon>Metazoa</taxon>
        <taxon>Chordata</taxon>
        <taxon>Craniata</taxon>
        <taxon>Vertebrata</taxon>
        <taxon>Euteleostomi</taxon>
        <taxon>Mammalia</taxon>
        <taxon>Eutheria</taxon>
        <taxon>Euarchontoglires</taxon>
        <taxon>Glires</taxon>
        <taxon>Rodentia</taxon>
        <taxon>Hystricomorpha</taxon>
        <taxon>Bathyergidae</taxon>
        <taxon>Fukomys</taxon>
    </lineage>
</organism>